<keyword evidence="5" id="KW-1185">Reference proteome</keyword>
<sequence>MISSATIGPNGSLEAGTTADAFLGGRIEILQYKTGHRGGSDAVFLAAAVPARTGEKVLDAGTGAGTAGLCLLARVPHIDIAGVEIDKSQCALARQNAERNNCSSRFRVIEADVTAPGKVLGTAGLVREGYDQVMANPPFYGAGSVRAAADASRASAHVMPDGELERWVRFLTTMAGPHATLTLIHRAESLGPLLEVLKDRFGGLTIFPLFPRRGVPAARVIVQGRKNSRGRTRLLPGLVLHEDGGAYTAEAEAVLRSGAALSLDAPGA</sequence>
<dbReference type="RefSeq" id="WP_045365220.1">
    <property type="nucleotide sequence ID" value="NZ_AP014648.1"/>
</dbReference>
<evidence type="ECO:0000259" key="3">
    <source>
        <dbReference type="Pfam" id="PF05175"/>
    </source>
</evidence>
<evidence type="ECO:0000313" key="4">
    <source>
        <dbReference type="EMBL" id="BAQ16496.1"/>
    </source>
</evidence>
<keyword evidence="4" id="KW-0808">Transferase</keyword>
<evidence type="ECO:0000256" key="1">
    <source>
        <dbReference type="ARBA" id="ARBA00022603"/>
    </source>
</evidence>
<dbReference type="InterPro" id="IPR029063">
    <property type="entry name" value="SAM-dependent_MTases_sf"/>
</dbReference>
<dbReference type="OrthoDB" id="5489421at2"/>
<dbReference type="HOGENOM" id="CLU_061983_1_1_5"/>
<dbReference type="Proteomes" id="UP000031643">
    <property type="component" value="Chromosome"/>
</dbReference>
<dbReference type="GO" id="GO:0008168">
    <property type="term" value="F:methyltransferase activity"/>
    <property type="evidence" value="ECO:0007669"/>
    <property type="project" value="UniProtKB-KW"/>
</dbReference>
<dbReference type="InterPro" id="IPR050210">
    <property type="entry name" value="tRNA_Adenine-N(6)_MTase"/>
</dbReference>
<keyword evidence="2" id="KW-0949">S-adenosyl-L-methionine</keyword>
<dbReference type="EMBL" id="AP014648">
    <property type="protein sequence ID" value="BAQ16496.1"/>
    <property type="molecule type" value="Genomic_DNA"/>
</dbReference>
<reference evidence="4 5" key="1">
    <citation type="submission" date="2014-09" db="EMBL/GenBank/DDBJ databases">
        <title>Genome sequencing of Methyloceanibacter caenitepidi Gela4.</title>
        <authorList>
            <person name="Takeuchi M."/>
            <person name="Susumu S."/>
            <person name="Kamagata Y."/>
            <person name="Oshima K."/>
            <person name="Hattori M."/>
            <person name="Iwasaki W."/>
        </authorList>
    </citation>
    <scope>NUCLEOTIDE SEQUENCE [LARGE SCALE GENOMIC DNA]</scope>
    <source>
        <strain evidence="4 5">Gela4</strain>
    </source>
</reference>
<protein>
    <submittedName>
        <fullName evidence="4">tRNA (Adenine37-N(6))-methyltransferase TrmN6</fullName>
        <ecNumber evidence="4">2.1.1.223</ecNumber>
    </submittedName>
</protein>
<dbReference type="STRING" id="1384459.GL4_1036"/>
<dbReference type="GO" id="GO:0032259">
    <property type="term" value="P:methylation"/>
    <property type="evidence" value="ECO:0007669"/>
    <property type="project" value="UniProtKB-KW"/>
</dbReference>
<proteinExistence type="predicted"/>
<dbReference type="SUPFAM" id="SSF53335">
    <property type="entry name" value="S-adenosyl-L-methionine-dependent methyltransferases"/>
    <property type="match status" value="1"/>
</dbReference>
<dbReference type="InterPro" id="IPR007848">
    <property type="entry name" value="Small_mtfrase_dom"/>
</dbReference>
<evidence type="ECO:0000256" key="2">
    <source>
        <dbReference type="ARBA" id="ARBA00022691"/>
    </source>
</evidence>
<gene>
    <name evidence="4" type="ORF">GL4_1036</name>
</gene>
<accession>A0A0A8K141</accession>
<dbReference type="PANTHER" id="PTHR47739">
    <property type="entry name" value="TRNA1(VAL) (ADENINE(37)-N6)-METHYLTRANSFERASE"/>
    <property type="match status" value="1"/>
</dbReference>
<keyword evidence="1 4" id="KW-0489">Methyltransferase</keyword>
<dbReference type="PANTHER" id="PTHR47739:SF1">
    <property type="entry name" value="TRNA1(VAL) (ADENINE(37)-N6)-METHYLTRANSFERASE"/>
    <property type="match status" value="1"/>
</dbReference>
<dbReference type="CDD" id="cd02440">
    <property type="entry name" value="AdoMet_MTases"/>
    <property type="match status" value="1"/>
</dbReference>
<dbReference type="EC" id="2.1.1.223" evidence="4"/>
<dbReference type="Pfam" id="PF05175">
    <property type="entry name" value="MTS"/>
    <property type="match status" value="1"/>
</dbReference>
<evidence type="ECO:0000313" key="5">
    <source>
        <dbReference type="Proteomes" id="UP000031643"/>
    </source>
</evidence>
<organism evidence="4 5">
    <name type="scientific">Methyloceanibacter caenitepidi</name>
    <dbReference type="NCBI Taxonomy" id="1384459"/>
    <lineage>
        <taxon>Bacteria</taxon>
        <taxon>Pseudomonadati</taxon>
        <taxon>Pseudomonadota</taxon>
        <taxon>Alphaproteobacteria</taxon>
        <taxon>Hyphomicrobiales</taxon>
        <taxon>Hyphomicrobiaceae</taxon>
        <taxon>Methyloceanibacter</taxon>
    </lineage>
</organism>
<dbReference type="KEGG" id="mcg:GL4_1036"/>
<name>A0A0A8K141_9HYPH</name>
<dbReference type="Gene3D" id="3.40.50.150">
    <property type="entry name" value="Vaccinia Virus protein VP39"/>
    <property type="match status" value="1"/>
</dbReference>
<feature type="domain" description="Methyltransferase small" evidence="3">
    <location>
        <begin position="44"/>
        <end position="163"/>
    </location>
</feature>
<dbReference type="AlphaFoldDB" id="A0A0A8K141"/>